<evidence type="ECO:0000313" key="8">
    <source>
        <dbReference type="EMBL" id="KAF1848463.1"/>
    </source>
</evidence>
<accession>A0A9P4GLD5</accession>
<evidence type="ECO:0000256" key="2">
    <source>
        <dbReference type="ARBA" id="ARBA00022679"/>
    </source>
</evidence>
<keyword evidence="4" id="KW-0378">Hydrolase</keyword>
<dbReference type="Gene3D" id="3.40.50.300">
    <property type="entry name" value="P-loop containing nucleotide triphosphate hydrolases"/>
    <property type="match status" value="1"/>
</dbReference>
<evidence type="ECO:0000256" key="6">
    <source>
        <dbReference type="SAM" id="MobiDB-lite"/>
    </source>
</evidence>
<dbReference type="PANTHER" id="PTHR45626:SF26">
    <property type="entry name" value="FAMILY HELICASE, PUTATIVE (AFU_ORTHOLOGUE AFUA_2G09120)-RELATED"/>
    <property type="match status" value="1"/>
</dbReference>
<feature type="compositionally biased region" description="Basic and acidic residues" evidence="6">
    <location>
        <begin position="303"/>
        <end position="319"/>
    </location>
</feature>
<dbReference type="RefSeq" id="XP_040791026.1">
    <property type="nucleotide sequence ID" value="XM_040930113.1"/>
</dbReference>
<comment type="caution">
    <text evidence="8">The sequence shown here is derived from an EMBL/GenBank/DDBJ whole genome shotgun (WGS) entry which is preliminary data.</text>
</comment>
<dbReference type="InterPro" id="IPR001525">
    <property type="entry name" value="C5_MeTfrase"/>
</dbReference>
<feature type="region of interest" description="Disordered" evidence="6">
    <location>
        <begin position="277"/>
        <end position="319"/>
    </location>
</feature>
<feature type="compositionally biased region" description="Basic residues" evidence="6">
    <location>
        <begin position="1743"/>
        <end position="1753"/>
    </location>
</feature>
<dbReference type="InterPro" id="IPR038718">
    <property type="entry name" value="SNF2-like_sf"/>
</dbReference>
<dbReference type="InterPro" id="IPR014001">
    <property type="entry name" value="Helicase_ATP-bd"/>
</dbReference>
<dbReference type="SMART" id="SM00487">
    <property type="entry name" value="DEXDc"/>
    <property type="match status" value="1"/>
</dbReference>
<feature type="compositionally biased region" description="Acidic residues" evidence="6">
    <location>
        <begin position="429"/>
        <end position="444"/>
    </location>
</feature>
<dbReference type="InterPro" id="IPR050628">
    <property type="entry name" value="SNF2_RAD54_helicase_TF"/>
</dbReference>
<keyword evidence="5" id="KW-0067">ATP-binding</keyword>
<keyword evidence="3" id="KW-0547">Nucleotide-binding</keyword>
<dbReference type="OrthoDB" id="423221at2759"/>
<protein>
    <recommendedName>
        <fullName evidence="7">Helicase ATP-binding domain-containing protein</fullName>
    </recommendedName>
</protein>
<evidence type="ECO:0000256" key="3">
    <source>
        <dbReference type="ARBA" id="ARBA00022741"/>
    </source>
</evidence>
<feature type="compositionally biased region" description="Basic and acidic residues" evidence="6">
    <location>
        <begin position="158"/>
        <end position="168"/>
    </location>
</feature>
<dbReference type="InterPro" id="IPR027417">
    <property type="entry name" value="P-loop_NTPase"/>
</dbReference>
<dbReference type="SUPFAM" id="SSF53335">
    <property type="entry name" value="S-adenosyl-L-methionine-dependent methyltransferases"/>
    <property type="match status" value="1"/>
</dbReference>
<organism evidence="8 9">
    <name type="scientific">Cucurbitaria berberidis CBS 394.84</name>
    <dbReference type="NCBI Taxonomy" id="1168544"/>
    <lineage>
        <taxon>Eukaryota</taxon>
        <taxon>Fungi</taxon>
        <taxon>Dikarya</taxon>
        <taxon>Ascomycota</taxon>
        <taxon>Pezizomycotina</taxon>
        <taxon>Dothideomycetes</taxon>
        <taxon>Pleosporomycetidae</taxon>
        <taxon>Pleosporales</taxon>
        <taxon>Pleosporineae</taxon>
        <taxon>Cucurbitariaceae</taxon>
        <taxon>Cucurbitaria</taxon>
    </lineage>
</organism>
<dbReference type="GO" id="GO:0005524">
    <property type="term" value="F:ATP binding"/>
    <property type="evidence" value="ECO:0007669"/>
    <property type="project" value="UniProtKB-KW"/>
</dbReference>
<dbReference type="PANTHER" id="PTHR45626">
    <property type="entry name" value="TRANSCRIPTION TERMINATION FACTOR 2-RELATED"/>
    <property type="match status" value="1"/>
</dbReference>
<feature type="compositionally biased region" description="Acidic residues" evidence="6">
    <location>
        <begin position="391"/>
        <end position="413"/>
    </location>
</feature>
<dbReference type="EMBL" id="ML976615">
    <property type="protein sequence ID" value="KAF1848463.1"/>
    <property type="molecule type" value="Genomic_DNA"/>
</dbReference>
<reference evidence="8" key="1">
    <citation type="submission" date="2020-01" db="EMBL/GenBank/DDBJ databases">
        <authorList>
            <consortium name="DOE Joint Genome Institute"/>
            <person name="Haridas S."/>
            <person name="Albert R."/>
            <person name="Binder M."/>
            <person name="Bloem J."/>
            <person name="Labutti K."/>
            <person name="Salamov A."/>
            <person name="Andreopoulos B."/>
            <person name="Baker S.E."/>
            <person name="Barry K."/>
            <person name="Bills G."/>
            <person name="Bluhm B.H."/>
            <person name="Cannon C."/>
            <person name="Castanera R."/>
            <person name="Culley D.E."/>
            <person name="Daum C."/>
            <person name="Ezra D."/>
            <person name="Gonzalez J.B."/>
            <person name="Henrissat B."/>
            <person name="Kuo A."/>
            <person name="Liang C."/>
            <person name="Lipzen A."/>
            <person name="Lutzoni F."/>
            <person name="Magnuson J."/>
            <person name="Mondo S."/>
            <person name="Nolan M."/>
            <person name="Ohm R."/>
            <person name="Pangilinan J."/>
            <person name="Park H.-J."/>
            <person name="Ramirez L."/>
            <person name="Alfaro M."/>
            <person name="Sun H."/>
            <person name="Tritt A."/>
            <person name="Yoshinaga Y."/>
            <person name="Zwiers L.-H."/>
            <person name="Turgeon B.G."/>
            <person name="Goodwin S.B."/>
            <person name="Spatafora J.W."/>
            <person name="Crous P.W."/>
            <person name="Grigoriev I.V."/>
        </authorList>
    </citation>
    <scope>NUCLEOTIDE SEQUENCE</scope>
    <source>
        <strain evidence="8">CBS 394.84</strain>
    </source>
</reference>
<evidence type="ECO:0000256" key="5">
    <source>
        <dbReference type="ARBA" id="ARBA00022840"/>
    </source>
</evidence>
<dbReference type="GO" id="GO:0008168">
    <property type="term" value="F:methyltransferase activity"/>
    <property type="evidence" value="ECO:0007669"/>
    <property type="project" value="UniProtKB-KW"/>
</dbReference>
<evidence type="ECO:0000313" key="9">
    <source>
        <dbReference type="Proteomes" id="UP000800039"/>
    </source>
</evidence>
<dbReference type="GO" id="GO:0016787">
    <property type="term" value="F:hydrolase activity"/>
    <property type="evidence" value="ECO:0007669"/>
    <property type="project" value="UniProtKB-KW"/>
</dbReference>
<feature type="compositionally biased region" description="Acidic residues" evidence="6">
    <location>
        <begin position="204"/>
        <end position="214"/>
    </location>
</feature>
<dbReference type="Gene3D" id="3.40.50.10810">
    <property type="entry name" value="Tandem AAA-ATPase domain"/>
    <property type="match status" value="2"/>
</dbReference>
<dbReference type="Pfam" id="PF00145">
    <property type="entry name" value="DNA_methylase"/>
    <property type="match status" value="1"/>
</dbReference>
<sequence length="2402" mass="268970">MAPLLRKRKRQSDIALPALDSDTYEVVLPEKTIDTRSQCNLSNRERDATRSQTTPRALKPTLIPSLASTEVSDNTVPPDCCYHCRTRGGNAAYECFKAEHDDRCTRCIRDKKGKCRMPTDEEAASIAARCPQCTRRGFKNCNGGSPCDTCVRNETPDKCRQPKKRTMDQRQSLRPRRRNSNSNRLVQNDETTAAGPNEQIEQSDFPEDGSMDYELDGNAEVSIATVPARTLVTGSASKVLRKERDIQDLLTNEHRAANLRNNRGATHSYDRLDEGFVRSSEEDTTSETISVGKTHYPEVASDADSKGCFEGPARDNDKDEYEHNIAIVDCDTLPSPPASDESTAETTIKLAIHGRDCSPPSRSTTRPRRSRGRVSYVDLEDDLLEQRPQNEDDDSDVYAAPEDDDESEADSDLELVGSGDEALTASDADTLEENMSEEGDLIEEEPTKTSAKPRKPVTIAKSSQKTAGKGIDLNLPPINNINDVFADMTARAVELGLCEALKNLKGQVINVATMCSGTESPLIALELLSKALEQTGNSPIHFKHHFSAEIEVFKQAFIERNFQPDILFRDIREFIPEGVTTATTAYGAEVSIPSGIDILIAGFVCKDLSRMNNNGKDLDSNGESGDTWRAVYTYVNRFRPGIVLLENVKAKISTWEDVVSRWAKIGYEAGWVYRDSKQHYLPQTRERMYMIAVERSRLGKNAAIKAVGEWKELIKGLQRQCSITYEEFLSSDMMQESSVHSVVASESDWALSRLRYDKMRTIGGLGHSRTLTGWSESGSNRLPDFADRKFYYSQSSRVYDAIEVAHLQAAQNDADSTHKMFIWDVSQNADRFKASLGISSCISPDGVMFTTNRHQSLNGKQLLMLQGMPMEKLLFAGETQRECQDLAGNAMSTTVIGASLISAIISGWKSFRPKSVSAPQLTAKETNRAVISTTHTMKQMTLHPKELGQLNLHDLKQDAVLSARLCNCEGDKSICKASVQRCSACGHTACGDCAGNPKHEYGTAYAKGGRSQTPFKFINEWRPKLPARLKFDAFPDIEQFVHETGTRDQTVRAFVDRIVEANIESQYFCLHDLSRQDNTWKATYNSPQARLELIIGGHDIQWLLFVTCSQDVPGNSSLRKLLKGPVARAYVTESLLDAQWQLFKPSIEHCTLQMSGSAERSSSWKSRLGLVKHKAETVPKTIKIHSNAKWAKVLVGEYDFLAHCGTACGSLYKRSTTPALYMFLDPDPIGSPDNDSFVFSHDCTRKYSGDTRISMAHLEPSWRPWDLETNVPCGVRATLPGAWMPATLKLKSACPPVKASVLSETQFKHSQEDCSQSVIVLNVQLPGSLPVNDFADYSWAFEQAKRLPSFSWQHFGTSSFEQCSCAPTYPRILWNVNEKGMATPHEDRKAAAKFERAMKTRPPIFQIQPVNSLRGIQIQVGINISSLVHRAHGRLAQLGSVITSWRLVTGHEALPHVPFPRFRLLSNTKDTPTTLCSTPKYLRGAQLRSLLWMTKQELGMNIAITEQEEAIHPDLGWRVEARAQITLSVRGGMLADHPSFGKTVTIIGLIQSEFERHTPDALLRQNKYHTEGLPALIDSAATLIVCPPHIASQWLTELAKFLGEETYNSYDILLVDSFARLRGLTIEEIQESRVIIFSWNVFASEEYISSLARFTGMPEPTATNRRAFDAWFSRVADEISGQLGALQKTNFEDFQKCTRNKLKERLQHEDFQAALPIKIQHGSAYQSFDSAQTASRNANGSKTKSRTLLKRKTSGLAAESHPVPLMHMFRFNRIVVDEYHYLNDDNKTSNMLASVSVKRIAAHKRWVLSGTPALANFTDVAQAASYLGITLGRYFMGDGMVSASLERIRKSDQTLVEDFLSQTNVMSREWHQARHQRAQEFLDLFVRQNEAELQHIACSEKLVPIELDNAHRAIYLELSQHLKSQNMQIKRLNNRSSSDKIERLIASLNHSATAEEALLKSALLFETSDGESGLDTMMEKRSDQRRQTEKALFKLMAGFEGLKKDEELTELYDCFKQDAKTSWLGDQDTRQRVRGLLAKAAKTPNPKGFPELTPLSSMKAKQETKRLLSELRLTATELLMRMRSERFISTIKSFVDPSSHLAENQLHTCSAPECKGTANLEHLYFVPCCGHTACEDCLNARLNEDCCVSPMCSICISRNLIKVSRLGSTVKHTSEGRFGEKLEGIAHIIKRIPKEDQGLVFAPNEETIGILENVFKSYNISYHSPSYGRSAAEMMEDFKTNEDPHERKKVLILDLGSESAAGVNLVNANHVIFVSPLLAKTRYEYESAMVQAIARSRRYGQKKKVHIYHVLALHTIDVDVFEHRHRRSDGITASRSAIKLPEASSTDKEKTKLIKNNARQMASVPASWLLDEPKRRLLNVKENPDSFTSLISLSEAFENEDD</sequence>
<feature type="domain" description="Helicase ATP-binding" evidence="7">
    <location>
        <begin position="1478"/>
        <end position="1848"/>
    </location>
</feature>
<dbReference type="GO" id="GO:0005634">
    <property type="term" value="C:nucleus"/>
    <property type="evidence" value="ECO:0007669"/>
    <property type="project" value="TreeGrafter"/>
</dbReference>
<feature type="region of interest" description="Disordered" evidence="6">
    <location>
        <begin position="37"/>
        <end position="56"/>
    </location>
</feature>
<dbReference type="GO" id="GO:0008094">
    <property type="term" value="F:ATP-dependent activity, acting on DNA"/>
    <property type="evidence" value="ECO:0007669"/>
    <property type="project" value="TreeGrafter"/>
</dbReference>
<keyword evidence="2" id="KW-0808">Transferase</keyword>
<dbReference type="InterPro" id="IPR029063">
    <property type="entry name" value="SAM-dependent_MTases_sf"/>
</dbReference>
<evidence type="ECO:0000256" key="1">
    <source>
        <dbReference type="ARBA" id="ARBA00022603"/>
    </source>
</evidence>
<dbReference type="InterPro" id="IPR000330">
    <property type="entry name" value="SNF2_N"/>
</dbReference>
<dbReference type="Pfam" id="PF00176">
    <property type="entry name" value="SNF2-rel_dom"/>
    <property type="match status" value="1"/>
</dbReference>
<gene>
    <name evidence="8" type="ORF">K460DRAFT_308788</name>
</gene>
<dbReference type="SUPFAM" id="SSF52540">
    <property type="entry name" value="P-loop containing nucleoside triphosphate hydrolases"/>
    <property type="match status" value="2"/>
</dbReference>
<feature type="region of interest" description="Disordered" evidence="6">
    <location>
        <begin position="158"/>
        <end position="214"/>
    </location>
</feature>
<feature type="region of interest" description="Disordered" evidence="6">
    <location>
        <begin position="1730"/>
        <end position="1755"/>
    </location>
</feature>
<dbReference type="Proteomes" id="UP000800039">
    <property type="component" value="Unassembled WGS sequence"/>
</dbReference>
<name>A0A9P4GLD5_9PLEO</name>
<feature type="compositionally biased region" description="Polar residues" evidence="6">
    <location>
        <begin position="1730"/>
        <end position="1740"/>
    </location>
</feature>
<feature type="region of interest" description="Disordered" evidence="6">
    <location>
        <begin position="353"/>
        <end position="463"/>
    </location>
</feature>
<evidence type="ECO:0000259" key="7">
    <source>
        <dbReference type="SMART" id="SM00487"/>
    </source>
</evidence>
<dbReference type="CDD" id="cd18793">
    <property type="entry name" value="SF2_C_SNF"/>
    <property type="match status" value="1"/>
</dbReference>
<evidence type="ECO:0000256" key="4">
    <source>
        <dbReference type="ARBA" id="ARBA00022801"/>
    </source>
</evidence>
<dbReference type="GO" id="GO:0032259">
    <property type="term" value="P:methylation"/>
    <property type="evidence" value="ECO:0007669"/>
    <property type="project" value="UniProtKB-KW"/>
</dbReference>
<dbReference type="InterPro" id="IPR049730">
    <property type="entry name" value="SNF2/RAD54-like_C"/>
</dbReference>
<keyword evidence="1" id="KW-0489">Methyltransferase</keyword>
<dbReference type="GO" id="GO:0006281">
    <property type="term" value="P:DNA repair"/>
    <property type="evidence" value="ECO:0007669"/>
    <property type="project" value="TreeGrafter"/>
</dbReference>
<dbReference type="GeneID" id="63847365"/>
<keyword evidence="9" id="KW-1185">Reference proteome</keyword>
<proteinExistence type="predicted"/>
<dbReference type="Gene3D" id="3.40.50.150">
    <property type="entry name" value="Vaccinia Virus protein VP39"/>
    <property type="match status" value="1"/>
</dbReference>